<reference evidence="5" key="1">
    <citation type="journal article" date="2021" name="PeerJ">
        <title>Extensive microbial diversity within the chicken gut microbiome revealed by metagenomics and culture.</title>
        <authorList>
            <person name="Gilroy R."/>
            <person name="Ravi A."/>
            <person name="Getino M."/>
            <person name="Pursley I."/>
            <person name="Horton D.L."/>
            <person name="Alikhan N.F."/>
            <person name="Baker D."/>
            <person name="Gharbi K."/>
            <person name="Hall N."/>
            <person name="Watson M."/>
            <person name="Adriaenssens E.M."/>
            <person name="Foster-Nyarko E."/>
            <person name="Jarju S."/>
            <person name="Secka A."/>
            <person name="Antonio M."/>
            <person name="Oren A."/>
            <person name="Chaudhuri R.R."/>
            <person name="La Ragione R."/>
            <person name="Hildebrand F."/>
            <person name="Pallen M.J."/>
        </authorList>
    </citation>
    <scope>NUCLEOTIDE SEQUENCE</scope>
    <source>
        <strain evidence="5">ChiBcolR8-3208</strain>
    </source>
</reference>
<dbReference type="AlphaFoldDB" id="A0A9D2M0Q5"/>
<dbReference type="Proteomes" id="UP000824214">
    <property type="component" value="Unassembled WGS sequence"/>
</dbReference>
<accession>A0A9D2M0Q5</accession>
<dbReference type="SUPFAM" id="SSF140931">
    <property type="entry name" value="Fic-like"/>
    <property type="match status" value="1"/>
</dbReference>
<gene>
    <name evidence="5" type="ORF">H9942_09365</name>
</gene>
<reference evidence="5" key="2">
    <citation type="submission" date="2021-04" db="EMBL/GenBank/DDBJ databases">
        <authorList>
            <person name="Gilroy R."/>
        </authorList>
    </citation>
    <scope>NUCLEOTIDE SEQUENCE</scope>
    <source>
        <strain evidence="5">ChiBcolR8-3208</strain>
    </source>
</reference>
<dbReference type="Pfam" id="PF02661">
    <property type="entry name" value="Fic"/>
    <property type="match status" value="1"/>
</dbReference>
<feature type="active site" evidence="1">
    <location>
        <position position="170"/>
    </location>
</feature>
<dbReference type="InterPro" id="IPR040198">
    <property type="entry name" value="Fido_containing"/>
</dbReference>
<feature type="site" description="Important for autoinhibition of adenylyltransferase activity" evidence="3">
    <location>
        <position position="44"/>
    </location>
</feature>
<feature type="domain" description="Fido" evidence="4">
    <location>
        <begin position="94"/>
        <end position="228"/>
    </location>
</feature>
<dbReference type="InterPro" id="IPR036597">
    <property type="entry name" value="Fido-like_dom_sf"/>
</dbReference>
<evidence type="ECO:0000256" key="1">
    <source>
        <dbReference type="PIRSR" id="PIRSR640198-1"/>
    </source>
</evidence>
<evidence type="ECO:0000256" key="3">
    <source>
        <dbReference type="PIRSR" id="PIRSR640198-3"/>
    </source>
</evidence>
<keyword evidence="2" id="KW-0067">ATP-binding</keyword>
<evidence type="ECO:0000259" key="4">
    <source>
        <dbReference type="PROSITE" id="PS51459"/>
    </source>
</evidence>
<dbReference type="PROSITE" id="PS51459">
    <property type="entry name" value="FIDO"/>
    <property type="match status" value="1"/>
</dbReference>
<evidence type="ECO:0000313" key="5">
    <source>
        <dbReference type="EMBL" id="HJB38258.1"/>
    </source>
</evidence>
<organism evidence="5 6">
    <name type="scientific">Candidatus Acutalibacter ornithocaccae</name>
    <dbReference type="NCBI Taxonomy" id="2838416"/>
    <lineage>
        <taxon>Bacteria</taxon>
        <taxon>Bacillati</taxon>
        <taxon>Bacillota</taxon>
        <taxon>Clostridia</taxon>
        <taxon>Eubacteriales</taxon>
        <taxon>Acutalibacteraceae</taxon>
        <taxon>Acutalibacter</taxon>
    </lineage>
</organism>
<evidence type="ECO:0000256" key="2">
    <source>
        <dbReference type="PIRSR" id="PIRSR640198-2"/>
    </source>
</evidence>
<dbReference type="Gene3D" id="1.10.3290.10">
    <property type="entry name" value="Fido-like domain"/>
    <property type="match status" value="1"/>
</dbReference>
<dbReference type="PANTHER" id="PTHR13504">
    <property type="entry name" value="FIDO DOMAIN-CONTAINING PROTEIN DDB_G0283145"/>
    <property type="match status" value="1"/>
</dbReference>
<proteinExistence type="predicted"/>
<feature type="binding site" evidence="2">
    <location>
        <begin position="206"/>
        <end position="207"/>
    </location>
    <ligand>
        <name>ATP</name>
        <dbReference type="ChEBI" id="CHEBI:30616"/>
    </ligand>
</feature>
<dbReference type="InterPro" id="IPR003812">
    <property type="entry name" value="Fido"/>
</dbReference>
<feature type="binding site" evidence="2">
    <location>
        <begin position="174"/>
        <end position="181"/>
    </location>
    <ligand>
        <name>ATP</name>
        <dbReference type="ChEBI" id="CHEBI:30616"/>
    </ligand>
</feature>
<dbReference type="PANTHER" id="PTHR13504:SF38">
    <property type="entry name" value="FIDO DOMAIN-CONTAINING PROTEIN"/>
    <property type="match status" value="1"/>
</dbReference>
<protein>
    <submittedName>
        <fullName evidence="5">Fic family protein</fullName>
    </submittedName>
</protein>
<sequence>MDFDRLLQKREQLARVWDTIPQVAREKLERSFDIEYAHNSTAIEGNTLTLIQTKAILEDGLSVGGKTLREIYEVANHNKAFSYVKQCVAEGRPLDEPTVKDIHALLMENILTGGVYRNVEVRITGAGFKPPVPREMYVQVKNFFADLPCKTDLNPIELAAWTHAEFVRIHPFEDGNGRTSRMIMNYQLLLSGFQAVDIKKEDRLSYYENLEAYAVQDDLHPFADMIAGLEEQRLDEWITLAQEQTQAPQMNM</sequence>
<name>A0A9D2M0Q5_9FIRM</name>
<keyword evidence="2" id="KW-0547">Nucleotide-binding</keyword>
<evidence type="ECO:0000313" key="6">
    <source>
        <dbReference type="Proteomes" id="UP000824214"/>
    </source>
</evidence>
<dbReference type="EMBL" id="DWXZ01000201">
    <property type="protein sequence ID" value="HJB38258.1"/>
    <property type="molecule type" value="Genomic_DNA"/>
</dbReference>
<comment type="caution">
    <text evidence="5">The sequence shown here is derived from an EMBL/GenBank/DDBJ whole genome shotgun (WGS) entry which is preliminary data.</text>
</comment>
<dbReference type="GO" id="GO:0005524">
    <property type="term" value="F:ATP binding"/>
    <property type="evidence" value="ECO:0007669"/>
    <property type="project" value="UniProtKB-KW"/>
</dbReference>